<dbReference type="SMART" id="SM00448">
    <property type="entry name" value="REC"/>
    <property type="match status" value="1"/>
</dbReference>
<dbReference type="PANTHER" id="PTHR44591:SF3">
    <property type="entry name" value="RESPONSE REGULATORY DOMAIN-CONTAINING PROTEIN"/>
    <property type="match status" value="1"/>
</dbReference>
<evidence type="ECO:0000259" key="3">
    <source>
        <dbReference type="PROSITE" id="PS50110"/>
    </source>
</evidence>
<proteinExistence type="predicted"/>
<reference evidence="4" key="1">
    <citation type="submission" date="2023-07" db="EMBL/GenBank/DDBJ databases">
        <authorList>
            <person name="Kim M."/>
        </authorList>
    </citation>
    <scope>NUCLEOTIDE SEQUENCE</scope>
    <source>
        <strain evidence="4">BIUV-7</strain>
    </source>
</reference>
<keyword evidence="5" id="KW-1185">Reference proteome</keyword>
<dbReference type="InterPro" id="IPR050595">
    <property type="entry name" value="Bact_response_regulator"/>
</dbReference>
<dbReference type="InterPro" id="IPR001789">
    <property type="entry name" value="Sig_transdc_resp-reg_receiver"/>
</dbReference>
<name>A0ABT8Y720_9SPHN</name>
<keyword evidence="1 2" id="KW-0597">Phosphoprotein</keyword>
<protein>
    <submittedName>
        <fullName evidence="4">Response regulator</fullName>
    </submittedName>
</protein>
<dbReference type="Proteomes" id="UP001169764">
    <property type="component" value="Unassembled WGS sequence"/>
</dbReference>
<feature type="modified residue" description="4-aspartylphosphate" evidence="2">
    <location>
        <position position="59"/>
    </location>
</feature>
<evidence type="ECO:0000313" key="5">
    <source>
        <dbReference type="Proteomes" id="UP001169764"/>
    </source>
</evidence>
<sequence length="124" mass="13644">MSQNACHPTVLVVEDEVFIRMVSVDALSDAGYEVLEAENADEALALLKGAGNIDVLFTDIRMPGEMDGLELAERVHVCWPKIKLLVTSGHRRLSDDEIPDAGRFIGKPYSLDAVVQNIQGMFED</sequence>
<gene>
    <name evidence="4" type="ORF">Q4F19_06860</name>
</gene>
<dbReference type="RefSeq" id="WP_303541052.1">
    <property type="nucleotide sequence ID" value="NZ_JAUOTP010000003.1"/>
</dbReference>
<dbReference type="PROSITE" id="PS50110">
    <property type="entry name" value="RESPONSE_REGULATORY"/>
    <property type="match status" value="1"/>
</dbReference>
<dbReference type="Gene3D" id="3.40.50.2300">
    <property type="match status" value="1"/>
</dbReference>
<feature type="domain" description="Response regulatory" evidence="3">
    <location>
        <begin position="9"/>
        <end position="122"/>
    </location>
</feature>
<dbReference type="PANTHER" id="PTHR44591">
    <property type="entry name" value="STRESS RESPONSE REGULATOR PROTEIN 1"/>
    <property type="match status" value="1"/>
</dbReference>
<evidence type="ECO:0000256" key="2">
    <source>
        <dbReference type="PROSITE-ProRule" id="PRU00169"/>
    </source>
</evidence>
<dbReference type="Pfam" id="PF00072">
    <property type="entry name" value="Response_reg"/>
    <property type="match status" value="1"/>
</dbReference>
<evidence type="ECO:0000313" key="4">
    <source>
        <dbReference type="EMBL" id="MDO6414096.1"/>
    </source>
</evidence>
<dbReference type="InterPro" id="IPR011006">
    <property type="entry name" value="CheY-like_superfamily"/>
</dbReference>
<dbReference type="SUPFAM" id="SSF52172">
    <property type="entry name" value="CheY-like"/>
    <property type="match status" value="1"/>
</dbReference>
<organism evidence="4 5">
    <name type="scientific">Sphingomonas natans</name>
    <dbReference type="NCBI Taxonomy" id="3063330"/>
    <lineage>
        <taxon>Bacteria</taxon>
        <taxon>Pseudomonadati</taxon>
        <taxon>Pseudomonadota</taxon>
        <taxon>Alphaproteobacteria</taxon>
        <taxon>Sphingomonadales</taxon>
        <taxon>Sphingomonadaceae</taxon>
        <taxon>Sphingomonas</taxon>
    </lineage>
</organism>
<evidence type="ECO:0000256" key="1">
    <source>
        <dbReference type="ARBA" id="ARBA00022553"/>
    </source>
</evidence>
<dbReference type="EMBL" id="JAUOTP010000003">
    <property type="protein sequence ID" value="MDO6414096.1"/>
    <property type="molecule type" value="Genomic_DNA"/>
</dbReference>
<comment type="caution">
    <text evidence="4">The sequence shown here is derived from an EMBL/GenBank/DDBJ whole genome shotgun (WGS) entry which is preliminary data.</text>
</comment>
<accession>A0ABT8Y720</accession>